<sequence>LYEREHLLDVIWDDGDVELMPHHTARGCLLSEASSEVSPAQDTEGQATTTGKSTRATSTGVKKGRLKGRQPRDRTKQSEPSPKLPSPRSIDGSLSARAFPWEWPLVRSSSIQPSAEYFEQVSGDFRQSGDREDSSQESKDSSLGMPPA</sequence>
<dbReference type="Proteomes" id="UP000553632">
    <property type="component" value="Unassembled WGS sequence"/>
</dbReference>
<keyword evidence="4" id="KW-1185">Reference proteome</keyword>
<gene>
    <name evidence="3" type="ORF">FOZ62_021316</name>
    <name evidence="2" type="ORF">FOZ63_023470</name>
</gene>
<evidence type="ECO:0000256" key="1">
    <source>
        <dbReference type="SAM" id="MobiDB-lite"/>
    </source>
</evidence>
<feature type="region of interest" description="Disordered" evidence="1">
    <location>
        <begin position="31"/>
        <end position="93"/>
    </location>
</feature>
<evidence type="ECO:0000313" key="4">
    <source>
        <dbReference type="Proteomes" id="UP000553632"/>
    </source>
</evidence>
<reference evidence="4 5" key="1">
    <citation type="submission" date="2020-04" db="EMBL/GenBank/DDBJ databases">
        <title>Perkinsus olseni comparative genomics.</title>
        <authorList>
            <person name="Bogema D.R."/>
        </authorList>
    </citation>
    <scope>NUCLEOTIDE SEQUENCE [LARGE SCALE GENOMIC DNA]</scope>
    <source>
        <strain evidence="3">ATCC PRA-205</strain>
        <strain evidence="2 4">ATCC PRA-207</strain>
    </source>
</reference>
<feature type="compositionally biased region" description="Polar residues" evidence="1">
    <location>
        <begin position="32"/>
        <end position="46"/>
    </location>
</feature>
<feature type="region of interest" description="Disordered" evidence="1">
    <location>
        <begin position="118"/>
        <end position="148"/>
    </location>
</feature>
<proteinExistence type="predicted"/>
<comment type="caution">
    <text evidence="2">The sequence shown here is derived from an EMBL/GenBank/DDBJ whole genome shotgun (WGS) entry which is preliminary data.</text>
</comment>
<dbReference type="EMBL" id="JABANM010013342">
    <property type="protein sequence ID" value="KAF4734501.1"/>
    <property type="molecule type" value="Genomic_DNA"/>
</dbReference>
<dbReference type="AlphaFoldDB" id="A0A7J6SA85"/>
<evidence type="ECO:0000313" key="5">
    <source>
        <dbReference type="Proteomes" id="UP000574390"/>
    </source>
</evidence>
<dbReference type="EMBL" id="JABANO010019636">
    <property type="protein sequence ID" value="KAF4729874.1"/>
    <property type="molecule type" value="Genomic_DNA"/>
</dbReference>
<accession>A0A7J6SA85</accession>
<organism evidence="2 4">
    <name type="scientific">Perkinsus olseni</name>
    <name type="common">Perkinsus atlanticus</name>
    <dbReference type="NCBI Taxonomy" id="32597"/>
    <lineage>
        <taxon>Eukaryota</taxon>
        <taxon>Sar</taxon>
        <taxon>Alveolata</taxon>
        <taxon>Perkinsozoa</taxon>
        <taxon>Perkinsea</taxon>
        <taxon>Perkinsida</taxon>
        <taxon>Perkinsidae</taxon>
        <taxon>Perkinsus</taxon>
    </lineage>
</organism>
<feature type="compositionally biased region" description="Basic and acidic residues" evidence="1">
    <location>
        <begin position="127"/>
        <end position="140"/>
    </location>
</feature>
<protein>
    <submittedName>
        <fullName evidence="2">Uncharacterized protein</fullName>
    </submittedName>
</protein>
<evidence type="ECO:0000313" key="2">
    <source>
        <dbReference type="EMBL" id="KAF4729874.1"/>
    </source>
</evidence>
<feature type="non-terminal residue" evidence="2">
    <location>
        <position position="148"/>
    </location>
</feature>
<name>A0A7J6SA85_PEROL</name>
<evidence type="ECO:0000313" key="3">
    <source>
        <dbReference type="EMBL" id="KAF4734501.1"/>
    </source>
</evidence>
<dbReference type="Proteomes" id="UP000574390">
    <property type="component" value="Unassembled WGS sequence"/>
</dbReference>
<feature type="compositionally biased region" description="Low complexity" evidence="1">
    <location>
        <begin position="47"/>
        <end position="60"/>
    </location>
</feature>